<dbReference type="EMBL" id="FWWU01000009">
    <property type="protein sequence ID" value="SMB93512.1"/>
    <property type="molecule type" value="Genomic_DNA"/>
</dbReference>
<evidence type="ECO:0000313" key="2">
    <source>
        <dbReference type="Proteomes" id="UP000192582"/>
    </source>
</evidence>
<keyword evidence="2" id="KW-1185">Reference proteome</keyword>
<reference evidence="1 2" key="1">
    <citation type="submission" date="2017-04" db="EMBL/GenBank/DDBJ databases">
        <authorList>
            <person name="Afonso C.L."/>
            <person name="Miller P.J."/>
            <person name="Scott M.A."/>
            <person name="Spackman E."/>
            <person name="Goraichik I."/>
            <person name="Dimitrov K.M."/>
            <person name="Suarez D.L."/>
            <person name="Swayne D.E."/>
        </authorList>
    </citation>
    <scope>NUCLEOTIDE SEQUENCE [LARGE SCALE GENOMIC DNA]</scope>
    <source>
        <strain evidence="1 2">KR-140</strain>
    </source>
</reference>
<protein>
    <submittedName>
        <fullName evidence="1">Uncharacterized protein</fullName>
    </submittedName>
</protein>
<dbReference type="RefSeq" id="WP_084049364.1">
    <property type="nucleotide sequence ID" value="NZ_FWWU01000009.1"/>
</dbReference>
<proteinExistence type="predicted"/>
<evidence type="ECO:0000313" key="1">
    <source>
        <dbReference type="EMBL" id="SMB93512.1"/>
    </source>
</evidence>
<sequence>MRSFGLILLAFVAGVMIMVAAFAWQGRAAREYGREALRAAQKSGLSAGVTYTVGCAELVKRPLPGGVQGCEVEVKDAGASAVVRVEGGRVFRVRP</sequence>
<gene>
    <name evidence="1" type="ORF">SAMN00790413_02016</name>
</gene>
<accession>A0A1W1VJH4</accession>
<organism evidence="1 2">
    <name type="scientific">Deinococcus hopiensis KR-140</name>
    <dbReference type="NCBI Taxonomy" id="695939"/>
    <lineage>
        <taxon>Bacteria</taxon>
        <taxon>Thermotogati</taxon>
        <taxon>Deinococcota</taxon>
        <taxon>Deinococci</taxon>
        <taxon>Deinococcales</taxon>
        <taxon>Deinococcaceae</taxon>
        <taxon>Deinococcus</taxon>
    </lineage>
</organism>
<dbReference type="OrthoDB" id="69711at2"/>
<name>A0A1W1VJH4_9DEIO</name>
<dbReference type="AlphaFoldDB" id="A0A1W1VJH4"/>
<dbReference type="Proteomes" id="UP000192582">
    <property type="component" value="Unassembled WGS sequence"/>
</dbReference>